<dbReference type="CDD" id="cd03789">
    <property type="entry name" value="GT9_LPS_heptosyltransferase"/>
    <property type="match status" value="1"/>
</dbReference>
<dbReference type="Gene3D" id="3.40.50.2000">
    <property type="entry name" value="Glycogen Phosphorylase B"/>
    <property type="match status" value="2"/>
</dbReference>
<evidence type="ECO:0000313" key="4">
    <source>
        <dbReference type="Proteomes" id="UP000261174"/>
    </source>
</evidence>
<dbReference type="InterPro" id="IPR002201">
    <property type="entry name" value="Glyco_trans_9"/>
</dbReference>
<evidence type="ECO:0000313" key="3">
    <source>
        <dbReference type="EMBL" id="RFM36750.1"/>
    </source>
</evidence>
<dbReference type="EMBL" id="QTJV01000001">
    <property type="protein sequence ID" value="RFM36750.1"/>
    <property type="molecule type" value="Genomic_DNA"/>
</dbReference>
<dbReference type="GO" id="GO:0008713">
    <property type="term" value="F:ADP-heptose-lipopolysaccharide heptosyltransferase activity"/>
    <property type="evidence" value="ECO:0007669"/>
    <property type="project" value="TreeGrafter"/>
</dbReference>
<gene>
    <name evidence="3" type="ORF">DXN04_04410</name>
</gene>
<keyword evidence="1" id="KW-0328">Glycosyltransferase</keyword>
<dbReference type="PANTHER" id="PTHR30160">
    <property type="entry name" value="TETRAACYLDISACCHARIDE 4'-KINASE-RELATED"/>
    <property type="match status" value="1"/>
</dbReference>
<dbReference type="OrthoDB" id="9797795at2"/>
<accession>A0A3E1P9I2</accession>
<reference evidence="3 4" key="1">
    <citation type="submission" date="2018-08" db="EMBL/GenBank/DDBJ databases">
        <title>Chitinophaga sp. K20C18050901, a novel bacterium isolated from forest soil.</title>
        <authorList>
            <person name="Wang C."/>
        </authorList>
    </citation>
    <scope>NUCLEOTIDE SEQUENCE [LARGE SCALE GENOMIC DNA]</scope>
    <source>
        <strain evidence="3 4">K20C18050901</strain>
    </source>
</reference>
<dbReference type="GO" id="GO:0009244">
    <property type="term" value="P:lipopolysaccharide core region biosynthetic process"/>
    <property type="evidence" value="ECO:0007669"/>
    <property type="project" value="TreeGrafter"/>
</dbReference>
<evidence type="ECO:0000256" key="1">
    <source>
        <dbReference type="ARBA" id="ARBA00022676"/>
    </source>
</evidence>
<dbReference type="RefSeq" id="WP_116852070.1">
    <property type="nucleotide sequence ID" value="NZ_QTJV01000001.1"/>
</dbReference>
<dbReference type="Proteomes" id="UP000261174">
    <property type="component" value="Unassembled WGS sequence"/>
</dbReference>
<dbReference type="PANTHER" id="PTHR30160:SF1">
    <property type="entry name" value="LIPOPOLYSACCHARIDE 1,2-N-ACETYLGLUCOSAMINETRANSFERASE-RELATED"/>
    <property type="match status" value="1"/>
</dbReference>
<name>A0A3E1P9I2_9BACT</name>
<keyword evidence="2 3" id="KW-0808">Transferase</keyword>
<comment type="caution">
    <text evidence="3">The sequence shown here is derived from an EMBL/GenBank/DDBJ whole genome shotgun (WGS) entry which is preliminary data.</text>
</comment>
<evidence type="ECO:0000256" key="2">
    <source>
        <dbReference type="ARBA" id="ARBA00022679"/>
    </source>
</evidence>
<dbReference type="Pfam" id="PF01075">
    <property type="entry name" value="Glyco_transf_9"/>
    <property type="match status" value="1"/>
</dbReference>
<dbReference type="AlphaFoldDB" id="A0A3E1P9I2"/>
<dbReference type="GO" id="GO:0005829">
    <property type="term" value="C:cytosol"/>
    <property type="evidence" value="ECO:0007669"/>
    <property type="project" value="TreeGrafter"/>
</dbReference>
<dbReference type="InterPro" id="IPR051199">
    <property type="entry name" value="LPS_LOS_Heptosyltrfase"/>
</dbReference>
<dbReference type="SUPFAM" id="SSF53756">
    <property type="entry name" value="UDP-Glycosyltransferase/glycogen phosphorylase"/>
    <property type="match status" value="1"/>
</dbReference>
<protein>
    <submittedName>
        <fullName evidence="3">Glycosyltransferase family 9 protein</fullName>
    </submittedName>
</protein>
<sequence>MKENTTPHRQWAGCKRILVVRPDNMGDLLMSAPAIRALKQTFDCEITVLTSSRGALIADSIPEIDDTIVFDAPWVKTTSTDDYNEIITLLRNEEFDGAVIFTVYSQNPLPSAMMVYQAGIPLRLAYCRENPYGLLTHWEPDKEPYDYIRHQVRRDLDLVSSIGAFTADEQLKLEVDESLWPVIRTKMSAAGLDLEKPWIILHPDVSEEKRLYPVAEWVAAVEKLSATLNCQFLLTGLQPNEALIQALESYPVYSLTGQLDIYELITLVSHARLVIAVNTGIIHIAAATDTSVLVIYALTNPQHTPWNVHSKVLYFDIPEKLRSRNEVVRYAYHISAQKMLPPATPESIAISAAALFEQADVHSSSVRGHNAALLSNQ</sequence>
<proteinExistence type="predicted"/>
<organism evidence="3 4">
    <name type="scientific">Chitinophaga silvisoli</name>
    <dbReference type="NCBI Taxonomy" id="2291814"/>
    <lineage>
        <taxon>Bacteria</taxon>
        <taxon>Pseudomonadati</taxon>
        <taxon>Bacteroidota</taxon>
        <taxon>Chitinophagia</taxon>
        <taxon>Chitinophagales</taxon>
        <taxon>Chitinophagaceae</taxon>
        <taxon>Chitinophaga</taxon>
    </lineage>
</organism>
<keyword evidence="4" id="KW-1185">Reference proteome</keyword>